<dbReference type="InterPro" id="IPR004174">
    <property type="entry name" value="GpW"/>
</dbReference>
<evidence type="ECO:0000313" key="2">
    <source>
        <dbReference type="Proteomes" id="UP000092544"/>
    </source>
</evidence>
<dbReference type="Gene3D" id="3.30.1580.10">
    <property type="entry name" value="Head-to-tail joining protein W"/>
    <property type="match status" value="1"/>
</dbReference>
<dbReference type="InterPro" id="IPR036626">
    <property type="entry name" value="GpW_sf"/>
</dbReference>
<dbReference type="AlphaFoldDB" id="A0A1A8TBA6"/>
<dbReference type="RefSeq" id="WP_067014109.1">
    <property type="nucleotide sequence ID" value="NZ_FLOB01000002.1"/>
</dbReference>
<reference evidence="1 2" key="1">
    <citation type="submission" date="2016-06" db="EMBL/GenBank/DDBJ databases">
        <authorList>
            <person name="Kjaerup R.B."/>
            <person name="Dalgaard T.S."/>
            <person name="Juul-Madsen H.R."/>
        </authorList>
    </citation>
    <scope>NUCLEOTIDE SEQUENCE [LARGE SCALE GENOMIC DNA]</scope>
    <source>
        <strain evidence="1 2">CECT 8886</strain>
    </source>
</reference>
<proteinExistence type="predicted"/>
<protein>
    <submittedName>
        <fullName evidence="1">Uncharacterized protein</fullName>
    </submittedName>
</protein>
<keyword evidence="2" id="KW-1185">Reference proteome</keyword>
<sequence length="75" mass="7839">MTELQEAQAELAALKAAKSKRLLGTATQSVSGDGDSISFATVSIQQMNAEITRLTRRIRALGGGGRGITANPVPR</sequence>
<gene>
    <name evidence="1" type="ORF">MSP8886_01430</name>
</gene>
<organism evidence="1 2">
    <name type="scientific">Marinomonas spartinae</name>
    <dbReference type="NCBI Taxonomy" id="1792290"/>
    <lineage>
        <taxon>Bacteria</taxon>
        <taxon>Pseudomonadati</taxon>
        <taxon>Pseudomonadota</taxon>
        <taxon>Gammaproteobacteria</taxon>
        <taxon>Oceanospirillales</taxon>
        <taxon>Oceanospirillaceae</taxon>
        <taxon>Marinomonas</taxon>
    </lineage>
</organism>
<name>A0A1A8TBA6_9GAMM</name>
<dbReference type="STRING" id="1792290.MSP8886_01430"/>
<accession>A0A1A8TBA6</accession>
<dbReference type="EMBL" id="FLOB01000002">
    <property type="protein sequence ID" value="SBS29080.1"/>
    <property type="molecule type" value="Genomic_DNA"/>
</dbReference>
<evidence type="ECO:0000313" key="1">
    <source>
        <dbReference type="EMBL" id="SBS29080.1"/>
    </source>
</evidence>
<dbReference type="GO" id="GO:0019058">
    <property type="term" value="P:viral life cycle"/>
    <property type="evidence" value="ECO:0007669"/>
    <property type="project" value="InterPro"/>
</dbReference>
<dbReference type="Proteomes" id="UP000092544">
    <property type="component" value="Unassembled WGS sequence"/>
</dbReference>
<dbReference type="Pfam" id="PF02831">
    <property type="entry name" value="gpW"/>
    <property type="match status" value="1"/>
</dbReference>